<accession>A0A1B7LJE5</accession>
<gene>
    <name evidence="1" type="ORF">A6M21_02435</name>
</gene>
<dbReference type="STRING" id="1838280.A6M21_02435"/>
<dbReference type="InterPro" id="IPR032466">
    <property type="entry name" value="Metal_Hydrolase"/>
</dbReference>
<dbReference type="PROSITE" id="PS00869">
    <property type="entry name" value="RENAL_DIPEPTIDASE_1"/>
    <property type="match status" value="1"/>
</dbReference>
<dbReference type="PANTHER" id="PTHR10443">
    <property type="entry name" value="MICROSOMAL DIPEPTIDASE"/>
    <property type="match status" value="1"/>
</dbReference>
<dbReference type="Pfam" id="PF01244">
    <property type="entry name" value="Peptidase_M19"/>
    <property type="match status" value="1"/>
</dbReference>
<dbReference type="InterPro" id="IPR008257">
    <property type="entry name" value="Pept_M19"/>
</dbReference>
<dbReference type="GO" id="GO:0006508">
    <property type="term" value="P:proteolysis"/>
    <property type="evidence" value="ECO:0007669"/>
    <property type="project" value="InterPro"/>
</dbReference>
<reference evidence="1 2" key="1">
    <citation type="submission" date="2016-04" db="EMBL/GenBank/DDBJ databases">
        <authorList>
            <person name="Evans L.H."/>
            <person name="Alamgir A."/>
            <person name="Owens N."/>
            <person name="Weber N.D."/>
            <person name="Virtaneva K."/>
            <person name="Barbian K."/>
            <person name="Babar A."/>
            <person name="Rosenke K."/>
        </authorList>
    </citation>
    <scope>NUCLEOTIDE SEQUENCE [LARGE SCALE GENOMIC DNA]</scope>
    <source>
        <strain evidence="1 2">LMa1</strain>
    </source>
</reference>
<dbReference type="OrthoDB" id="9804920at2"/>
<dbReference type="AlphaFoldDB" id="A0A1B7LJE5"/>
<evidence type="ECO:0000313" key="2">
    <source>
        <dbReference type="Proteomes" id="UP000078532"/>
    </source>
</evidence>
<name>A0A1B7LJE5_9FIRM</name>
<dbReference type="RefSeq" id="WP_066666017.1">
    <property type="nucleotide sequence ID" value="NZ_LYVF01000009.1"/>
</dbReference>
<sequence length="321" mass="35082">MIEHTDLHRRLTVVDAHCDFLSAAEKNRRRLSGGCGGHVDLPRLKKGGVSLQFFAAFVPPEERELALIRVMEQIDFFYRELAENADAIMSVYNYPDIEKACAQGKIGALLSLEGGDALTGRLTVLRMLYRLGLRSITLTWNGRNELADGVGESGTRGGLTRFGREAVKEMNRLGILIDVSHLAEPGFWDVLAVSGGPLIASHANSRRLCSHPRNLSDDQIRALSARGGVIGLCFYPPFVDADNATLERLLDHAEHIISVGGVECLGLGSDFDGIESTLAGLEDVSCLPRLTEGLARRGYPEEDISRIMGGNFLRVLKTVLK</sequence>
<keyword evidence="2" id="KW-1185">Reference proteome</keyword>
<dbReference type="EMBL" id="LYVF01000009">
    <property type="protein sequence ID" value="OAT86700.1"/>
    <property type="molecule type" value="Genomic_DNA"/>
</dbReference>
<dbReference type="PROSITE" id="PS51365">
    <property type="entry name" value="RENAL_DIPEPTIDASE_2"/>
    <property type="match status" value="1"/>
</dbReference>
<dbReference type="SUPFAM" id="SSF51556">
    <property type="entry name" value="Metallo-dependent hydrolases"/>
    <property type="match status" value="1"/>
</dbReference>
<dbReference type="Gene3D" id="3.20.20.140">
    <property type="entry name" value="Metal-dependent hydrolases"/>
    <property type="match status" value="1"/>
</dbReference>
<comment type="caution">
    <text evidence="1">The sequence shown here is derived from an EMBL/GenBank/DDBJ whole genome shotgun (WGS) entry which is preliminary data.</text>
</comment>
<dbReference type="GO" id="GO:0070573">
    <property type="term" value="F:metallodipeptidase activity"/>
    <property type="evidence" value="ECO:0007669"/>
    <property type="project" value="InterPro"/>
</dbReference>
<dbReference type="InterPro" id="IPR000180">
    <property type="entry name" value="Dipep_AS"/>
</dbReference>
<dbReference type="PANTHER" id="PTHR10443:SF12">
    <property type="entry name" value="DIPEPTIDASE"/>
    <property type="match status" value="1"/>
</dbReference>
<proteinExistence type="predicted"/>
<dbReference type="Proteomes" id="UP000078532">
    <property type="component" value="Unassembled WGS sequence"/>
</dbReference>
<organism evidence="1 2">
    <name type="scientific">Desulfotomaculum copahuensis</name>
    <dbReference type="NCBI Taxonomy" id="1838280"/>
    <lineage>
        <taxon>Bacteria</taxon>
        <taxon>Bacillati</taxon>
        <taxon>Bacillota</taxon>
        <taxon>Clostridia</taxon>
        <taxon>Eubacteriales</taxon>
        <taxon>Desulfotomaculaceae</taxon>
        <taxon>Desulfotomaculum</taxon>
    </lineage>
</organism>
<protein>
    <submittedName>
        <fullName evidence="1">Peptidase</fullName>
    </submittedName>
</protein>
<evidence type="ECO:0000313" key="1">
    <source>
        <dbReference type="EMBL" id="OAT86700.1"/>
    </source>
</evidence>
<dbReference type="CDD" id="cd01301">
    <property type="entry name" value="rDP_like"/>
    <property type="match status" value="1"/>
</dbReference>